<name>A0A5D8Z519_9GAMM</name>
<feature type="transmembrane region" description="Helical" evidence="7">
    <location>
        <begin position="107"/>
        <end position="125"/>
    </location>
</feature>
<keyword evidence="9" id="KW-1185">Reference proteome</keyword>
<dbReference type="GO" id="GO:0016811">
    <property type="term" value="F:hydrolase activity, acting on carbon-nitrogen (but not peptide) bonds, in linear amides"/>
    <property type="evidence" value="ECO:0007669"/>
    <property type="project" value="InterPro"/>
</dbReference>
<dbReference type="PANTHER" id="PTHR34368:SF1">
    <property type="entry name" value="OS01G0962200 PROTEIN"/>
    <property type="match status" value="1"/>
</dbReference>
<proteinExistence type="predicted"/>
<evidence type="ECO:0000256" key="3">
    <source>
        <dbReference type="ARBA" id="ARBA00022801"/>
    </source>
</evidence>
<dbReference type="InterPro" id="IPR008901">
    <property type="entry name" value="ACER"/>
</dbReference>
<feature type="transmembrane region" description="Helical" evidence="7">
    <location>
        <begin position="79"/>
        <end position="101"/>
    </location>
</feature>
<reference evidence="8 9" key="1">
    <citation type="submission" date="2019-08" db="EMBL/GenBank/DDBJ databases">
        <title>Draft genome sequence of Lysobacter sp. UKS-15.</title>
        <authorList>
            <person name="Im W.-T."/>
        </authorList>
    </citation>
    <scope>NUCLEOTIDE SEQUENCE [LARGE SCALE GENOMIC DNA]</scope>
    <source>
        <strain evidence="8 9">UKS-15</strain>
    </source>
</reference>
<dbReference type="GO" id="GO:0046872">
    <property type="term" value="F:metal ion binding"/>
    <property type="evidence" value="ECO:0007669"/>
    <property type="project" value="UniProtKB-KW"/>
</dbReference>
<evidence type="ECO:0000256" key="4">
    <source>
        <dbReference type="ARBA" id="ARBA00022989"/>
    </source>
</evidence>
<feature type="transmembrane region" description="Helical" evidence="7">
    <location>
        <begin position="137"/>
        <end position="155"/>
    </location>
</feature>
<dbReference type="OrthoDB" id="6088058at2"/>
<dbReference type="GO" id="GO:0006672">
    <property type="term" value="P:ceramide metabolic process"/>
    <property type="evidence" value="ECO:0007669"/>
    <property type="project" value="InterPro"/>
</dbReference>
<comment type="caution">
    <text evidence="8">The sequence shown here is derived from an EMBL/GenBank/DDBJ whole genome shotgun (WGS) entry which is preliminary data.</text>
</comment>
<dbReference type="Proteomes" id="UP000323164">
    <property type="component" value="Unassembled WGS sequence"/>
</dbReference>
<feature type="binding site" evidence="6">
    <location>
        <position position="99"/>
    </location>
    <ligand>
        <name>Zn(2+)</name>
        <dbReference type="ChEBI" id="CHEBI:29105"/>
        <note>catalytic</note>
    </ligand>
</feature>
<evidence type="ECO:0000256" key="7">
    <source>
        <dbReference type="SAM" id="Phobius"/>
    </source>
</evidence>
<keyword evidence="6" id="KW-0479">Metal-binding</keyword>
<dbReference type="AlphaFoldDB" id="A0A5D8Z519"/>
<dbReference type="Pfam" id="PF05875">
    <property type="entry name" value="Ceramidase"/>
    <property type="match status" value="1"/>
</dbReference>
<protein>
    <submittedName>
        <fullName evidence="8">Ceramidase</fullName>
    </submittedName>
</protein>
<evidence type="ECO:0000256" key="5">
    <source>
        <dbReference type="ARBA" id="ARBA00023136"/>
    </source>
</evidence>
<sequence>MPRLVLTRVLLLAATFAAIVALALHGPIPQDPDYHRFADSRVVAGIPNFWNVLSNVPFLLVGIYGLLRVPRLEFGRTRAGYIALCIGIACVALGSGAYHWAPSNATLVGDRLPMTIAFMAFFALLLDERVVADPRRLGLVALLLLGVASVAYWNLTERLGAGDLRPYVLVQFLPLLLVPLILLLRPSRWLDTRWLVLALVGYAAAKALEHFDAQIFAMSGVVSGHTLKHVVAAASAACILRAVPARAAAQPSSVNQSRGRR</sequence>
<keyword evidence="5 7" id="KW-0472">Membrane</keyword>
<comment type="cofactor">
    <cofactor evidence="6">
        <name>Zn(2+)</name>
        <dbReference type="ChEBI" id="CHEBI:29105"/>
    </cofactor>
</comment>
<dbReference type="PANTHER" id="PTHR34368">
    <property type="entry name" value="OS01G0962200 PROTEIN"/>
    <property type="match status" value="1"/>
</dbReference>
<keyword evidence="3" id="KW-0378">Hydrolase</keyword>
<keyword evidence="6" id="KW-0862">Zinc</keyword>
<organism evidence="8 9">
    <name type="scientific">Cognatilysobacter lacus</name>
    <dbReference type="NCBI Taxonomy" id="1643323"/>
    <lineage>
        <taxon>Bacteria</taxon>
        <taxon>Pseudomonadati</taxon>
        <taxon>Pseudomonadota</taxon>
        <taxon>Gammaproteobacteria</taxon>
        <taxon>Lysobacterales</taxon>
        <taxon>Lysobacteraceae</taxon>
        <taxon>Cognatilysobacter</taxon>
    </lineage>
</organism>
<evidence type="ECO:0000256" key="6">
    <source>
        <dbReference type="PIRSR" id="PIRSR608901-2"/>
    </source>
</evidence>
<dbReference type="EMBL" id="VTRV01000073">
    <property type="protein sequence ID" value="TZF89740.1"/>
    <property type="molecule type" value="Genomic_DNA"/>
</dbReference>
<evidence type="ECO:0000313" key="8">
    <source>
        <dbReference type="EMBL" id="TZF89740.1"/>
    </source>
</evidence>
<gene>
    <name evidence="8" type="ORF">FW784_08105</name>
</gene>
<evidence type="ECO:0000313" key="9">
    <source>
        <dbReference type="Proteomes" id="UP000323164"/>
    </source>
</evidence>
<evidence type="ECO:0000256" key="1">
    <source>
        <dbReference type="ARBA" id="ARBA00004141"/>
    </source>
</evidence>
<dbReference type="GO" id="GO:0016020">
    <property type="term" value="C:membrane"/>
    <property type="evidence" value="ECO:0007669"/>
    <property type="project" value="UniProtKB-SubCell"/>
</dbReference>
<keyword evidence="2 7" id="KW-0812">Transmembrane</keyword>
<feature type="transmembrane region" description="Helical" evidence="7">
    <location>
        <begin position="47"/>
        <end position="67"/>
    </location>
</feature>
<accession>A0A5D8Z519</accession>
<dbReference type="RefSeq" id="WP_149352840.1">
    <property type="nucleotide sequence ID" value="NZ_VTRV01000073.1"/>
</dbReference>
<keyword evidence="4 7" id="KW-1133">Transmembrane helix</keyword>
<comment type="subcellular location">
    <subcellularLocation>
        <location evidence="1">Membrane</location>
        <topology evidence="1">Multi-pass membrane protein</topology>
    </subcellularLocation>
</comment>
<feature type="transmembrane region" description="Helical" evidence="7">
    <location>
        <begin position="167"/>
        <end position="184"/>
    </location>
</feature>
<evidence type="ECO:0000256" key="2">
    <source>
        <dbReference type="ARBA" id="ARBA00022692"/>
    </source>
</evidence>